<protein>
    <submittedName>
        <fullName evidence="1">Uncharacterized protein</fullName>
    </submittedName>
</protein>
<reference evidence="1 2" key="1">
    <citation type="submission" date="2020-07" db="EMBL/GenBank/DDBJ databases">
        <title>Genomic Encyclopedia of Type Strains, Phase IV (KMG-V): Genome sequencing to study the core and pangenomes of soil and plant-associated prokaryotes.</title>
        <authorList>
            <person name="Whitman W."/>
        </authorList>
    </citation>
    <scope>NUCLEOTIDE SEQUENCE [LARGE SCALE GENOMIC DNA]</scope>
    <source>
        <strain evidence="1 2">AN3</strain>
    </source>
</reference>
<organism evidence="1 2">
    <name type="scientific">Phyllobacterium myrsinacearum</name>
    <dbReference type="NCBI Taxonomy" id="28101"/>
    <lineage>
        <taxon>Bacteria</taxon>
        <taxon>Pseudomonadati</taxon>
        <taxon>Pseudomonadota</taxon>
        <taxon>Alphaproteobacteria</taxon>
        <taxon>Hyphomicrobiales</taxon>
        <taxon>Phyllobacteriaceae</taxon>
        <taxon>Phyllobacterium</taxon>
    </lineage>
</organism>
<gene>
    <name evidence="1" type="ORF">FHW16_005410</name>
</gene>
<dbReference type="AlphaFoldDB" id="A0A839EU82"/>
<proteinExistence type="predicted"/>
<dbReference type="EMBL" id="JACGXN010000016">
    <property type="protein sequence ID" value="MBA8881665.1"/>
    <property type="molecule type" value="Genomic_DNA"/>
</dbReference>
<evidence type="ECO:0000313" key="1">
    <source>
        <dbReference type="EMBL" id="MBA8881665.1"/>
    </source>
</evidence>
<comment type="caution">
    <text evidence="1">The sequence shown here is derived from an EMBL/GenBank/DDBJ whole genome shotgun (WGS) entry which is preliminary data.</text>
</comment>
<evidence type="ECO:0000313" key="2">
    <source>
        <dbReference type="Proteomes" id="UP000549052"/>
    </source>
</evidence>
<accession>A0A839EU82</accession>
<keyword evidence="2" id="KW-1185">Reference proteome</keyword>
<name>A0A839EU82_9HYPH</name>
<dbReference type="Proteomes" id="UP000549052">
    <property type="component" value="Unassembled WGS sequence"/>
</dbReference>
<sequence length="82" mass="9707">MSERSRRYEVQLCAMKTDAEGCLTYCDATVETPELYCVYVKEYSDNDETEIHEDEDYESKIDALARADELIKKYHNCPFEEY</sequence>
<dbReference type="RefSeq" id="WP_182552226.1">
    <property type="nucleotide sequence ID" value="NZ_JACGXN010000016.1"/>
</dbReference>